<evidence type="ECO:0000313" key="13">
    <source>
        <dbReference type="Proteomes" id="UP000007150"/>
    </source>
</evidence>
<dbReference type="EMBL" id="CP002798">
    <property type="protein sequence ID" value="AEG50343.1"/>
    <property type="molecule type" value="Genomic_DNA"/>
</dbReference>
<keyword evidence="4" id="KW-1003">Cell membrane</keyword>
<evidence type="ECO:0000256" key="9">
    <source>
        <dbReference type="ARBA" id="ARBA00023136"/>
    </source>
</evidence>
<dbReference type="Pfam" id="PF01061">
    <property type="entry name" value="ABC2_membrane"/>
    <property type="match status" value="1"/>
</dbReference>
<keyword evidence="5" id="KW-0762">Sugar transport</keyword>
<keyword evidence="13" id="KW-1185">Reference proteome</keyword>
<evidence type="ECO:0000256" key="6">
    <source>
        <dbReference type="ARBA" id="ARBA00022692"/>
    </source>
</evidence>
<reference evidence="12 13" key="1">
    <citation type="submission" date="2011-05" db="EMBL/GenBank/DDBJ databases">
        <title>Complete sequence of chromosome 1 of Sphingobium chlorophenolicum L-1.</title>
        <authorList>
            <consortium name="US DOE Joint Genome Institute"/>
            <person name="Lucas S."/>
            <person name="Han J."/>
            <person name="Lapidus A."/>
            <person name="Cheng J.-F."/>
            <person name="Goodwin L."/>
            <person name="Pitluck S."/>
            <person name="Peters L."/>
            <person name="Daligault H."/>
            <person name="Han C."/>
            <person name="Tapia R."/>
            <person name="Land M."/>
            <person name="Hauser L."/>
            <person name="Kyrpides N."/>
            <person name="Ivanova N."/>
            <person name="Pagani I."/>
            <person name="Turner P."/>
            <person name="Copley S."/>
            <person name="Woyke T."/>
        </authorList>
    </citation>
    <scope>NUCLEOTIDE SEQUENCE [LARGE SCALE GENOMIC DNA]</scope>
    <source>
        <strain evidence="12 13">L-1</strain>
    </source>
</reference>
<evidence type="ECO:0000256" key="7">
    <source>
        <dbReference type="ARBA" id="ARBA00022989"/>
    </source>
</evidence>
<dbReference type="AlphaFoldDB" id="F6F0M1"/>
<feature type="transmembrane region" description="Helical" evidence="10">
    <location>
        <begin position="238"/>
        <end position="259"/>
    </location>
</feature>
<dbReference type="PANTHER" id="PTHR30413">
    <property type="entry name" value="INNER MEMBRANE TRANSPORT PERMEASE"/>
    <property type="match status" value="1"/>
</dbReference>
<protein>
    <submittedName>
        <fullName evidence="12">ABC-2 type transporter</fullName>
    </submittedName>
</protein>
<dbReference type="InterPro" id="IPR013525">
    <property type="entry name" value="ABC2_TM"/>
</dbReference>
<dbReference type="GO" id="GO:0140359">
    <property type="term" value="F:ABC-type transporter activity"/>
    <property type="evidence" value="ECO:0007669"/>
    <property type="project" value="InterPro"/>
</dbReference>
<proteinExistence type="inferred from homology"/>
<evidence type="ECO:0000256" key="4">
    <source>
        <dbReference type="ARBA" id="ARBA00022475"/>
    </source>
</evidence>
<evidence type="ECO:0000259" key="11">
    <source>
        <dbReference type="Pfam" id="PF01061"/>
    </source>
</evidence>
<evidence type="ECO:0000256" key="5">
    <source>
        <dbReference type="ARBA" id="ARBA00022597"/>
    </source>
</evidence>
<dbReference type="STRING" id="690566.Sphch_2700"/>
<keyword evidence="3" id="KW-0813">Transport</keyword>
<dbReference type="GO" id="GO:0015774">
    <property type="term" value="P:polysaccharide transport"/>
    <property type="evidence" value="ECO:0007669"/>
    <property type="project" value="UniProtKB-KW"/>
</dbReference>
<evidence type="ECO:0000313" key="12">
    <source>
        <dbReference type="EMBL" id="AEG50343.1"/>
    </source>
</evidence>
<evidence type="ECO:0000256" key="10">
    <source>
        <dbReference type="SAM" id="Phobius"/>
    </source>
</evidence>
<dbReference type="GO" id="GO:0015920">
    <property type="term" value="P:lipopolysaccharide transport"/>
    <property type="evidence" value="ECO:0007669"/>
    <property type="project" value="TreeGrafter"/>
</dbReference>
<dbReference type="PRINTS" id="PR00164">
    <property type="entry name" value="ABC2TRNSPORT"/>
</dbReference>
<keyword evidence="8" id="KW-0625">Polysaccharide transport</keyword>
<accession>F6F0M1</accession>
<comment type="subcellular location">
    <subcellularLocation>
        <location evidence="1">Cell membrane</location>
        <topology evidence="1">Multi-pass membrane protein</topology>
    </subcellularLocation>
</comment>
<dbReference type="InterPro" id="IPR000412">
    <property type="entry name" value="ABC_2_transport"/>
</dbReference>
<dbReference type="RefSeq" id="WP_013848579.1">
    <property type="nucleotide sequence ID" value="NC_015593.1"/>
</dbReference>
<dbReference type="KEGG" id="sch:Sphch_2700"/>
<evidence type="ECO:0000256" key="2">
    <source>
        <dbReference type="ARBA" id="ARBA00007783"/>
    </source>
</evidence>
<evidence type="ECO:0000256" key="8">
    <source>
        <dbReference type="ARBA" id="ARBA00023047"/>
    </source>
</evidence>
<sequence>MSGTFLKGSDNQRQPSAFSTQCAVIGALMLRELHSRFGRDNIGYLWLIGEPMMLATVISSIHYFTSHSHQGMQPYPFTLVGYCLFIIFRGIFNRAEGAVEGSSSLMYHKMVKPIDVMLVKTIIESLGCVASLIVLMAIGIMLGIAEFPVRPLYLMLGALMVTWWSFALSLIVASVTYGSHTLGRFVHPISYFCVPLSGAFWTMSLLPSNFRSAMAWNPMVAMFETARYGQFEWADDRYMYIGYQITVCACLTFVGLVFIRTLQKRIHV</sequence>
<keyword evidence="6 10" id="KW-0812">Transmembrane</keyword>
<feature type="transmembrane region" description="Helical" evidence="10">
    <location>
        <begin position="42"/>
        <end position="63"/>
    </location>
</feature>
<comment type="similarity">
    <text evidence="2">Belongs to the ABC-2 integral membrane protein family.</text>
</comment>
<feature type="domain" description="ABC-2 type transporter transmembrane" evidence="11">
    <location>
        <begin position="25"/>
        <end position="231"/>
    </location>
</feature>
<dbReference type="PANTHER" id="PTHR30413:SF10">
    <property type="entry name" value="CAPSULE POLYSACCHARIDE EXPORT INNER-MEMBRANE PROTEIN CTRC"/>
    <property type="match status" value="1"/>
</dbReference>
<feature type="transmembrane region" description="Helical" evidence="10">
    <location>
        <begin position="189"/>
        <end position="210"/>
    </location>
</feature>
<name>F6F0M1_SPHCR</name>
<gene>
    <name evidence="12" type="ORF">Sphch_2700</name>
</gene>
<feature type="transmembrane region" description="Helical" evidence="10">
    <location>
        <begin position="151"/>
        <end position="177"/>
    </location>
</feature>
<keyword evidence="7 10" id="KW-1133">Transmembrane helix</keyword>
<dbReference type="GO" id="GO:0043190">
    <property type="term" value="C:ATP-binding cassette (ABC) transporter complex"/>
    <property type="evidence" value="ECO:0007669"/>
    <property type="project" value="InterPro"/>
</dbReference>
<feature type="transmembrane region" description="Helical" evidence="10">
    <location>
        <begin position="75"/>
        <end position="95"/>
    </location>
</feature>
<organism evidence="12 13">
    <name type="scientific">Sphingobium chlorophenolicum L-1</name>
    <dbReference type="NCBI Taxonomy" id="690566"/>
    <lineage>
        <taxon>Bacteria</taxon>
        <taxon>Pseudomonadati</taxon>
        <taxon>Pseudomonadota</taxon>
        <taxon>Alphaproteobacteria</taxon>
        <taxon>Sphingomonadales</taxon>
        <taxon>Sphingomonadaceae</taxon>
        <taxon>Sphingobium</taxon>
    </lineage>
</organism>
<dbReference type="Proteomes" id="UP000007150">
    <property type="component" value="Chromosome 1"/>
</dbReference>
<feature type="transmembrane region" description="Helical" evidence="10">
    <location>
        <begin position="116"/>
        <end position="145"/>
    </location>
</feature>
<dbReference type="HOGENOM" id="CLU_060703_5_1_5"/>
<keyword evidence="9 10" id="KW-0472">Membrane</keyword>
<evidence type="ECO:0000256" key="1">
    <source>
        <dbReference type="ARBA" id="ARBA00004651"/>
    </source>
</evidence>
<evidence type="ECO:0000256" key="3">
    <source>
        <dbReference type="ARBA" id="ARBA00022448"/>
    </source>
</evidence>